<dbReference type="EMBL" id="MCSB01000024">
    <property type="protein sequence ID" value="PME27093.1"/>
    <property type="molecule type" value="Genomic_DNA"/>
</dbReference>
<sequence>MLCTLALKPAMSLHFSKSDIPVLVDKIKQHFGEKAHRRALDWITLVKESKDLPSEQQIVRVNDFFNQLRFIPDEKLWGQRDYWASIAEFIGAGGGDCEDFTLAKFYTLVYLGVAPKDMKLVYVNAVNYQEAHMVLAYFGSNTQGGTTRKTQEPLILDNLDKTIKKASQRPDLEPIYSFDTEEIWLTKQIGQGNRIGNATTIKPWVQVIKNTTEMKINTPILQLDEM</sequence>
<dbReference type="PANTHER" id="PTHR39327">
    <property type="match status" value="1"/>
</dbReference>
<dbReference type="PANTHER" id="PTHR39327:SF1">
    <property type="entry name" value="BLR5470 PROTEIN"/>
    <property type="match status" value="1"/>
</dbReference>
<evidence type="ECO:0000313" key="2">
    <source>
        <dbReference type="Proteomes" id="UP000239763"/>
    </source>
</evidence>
<accession>A0AA45A8B9</accession>
<organism evidence="1 2">
    <name type="scientific">Vibrio lentus</name>
    <dbReference type="NCBI Taxonomy" id="136468"/>
    <lineage>
        <taxon>Bacteria</taxon>
        <taxon>Pseudomonadati</taxon>
        <taxon>Pseudomonadota</taxon>
        <taxon>Gammaproteobacteria</taxon>
        <taxon>Vibrionales</taxon>
        <taxon>Vibrionaceae</taxon>
        <taxon>Vibrio</taxon>
    </lineage>
</organism>
<keyword evidence="2" id="KW-1185">Reference proteome</keyword>
<name>A0AA45A8B9_9VIBR</name>
<protein>
    <recommendedName>
        <fullName evidence="3">Sulfate adenylyltransferase</fullName>
    </recommendedName>
</protein>
<reference evidence="1 2" key="1">
    <citation type="journal article" date="2018" name="Nature">
        <title>A major lineage of non-tailed dsDNA viruses as unrecognized killers of marine bacteria.</title>
        <authorList>
            <person name="Kauffman K.M."/>
            <person name="Hussain F.A."/>
            <person name="Yang J."/>
            <person name="Arevalo P."/>
            <person name="Brown J.M."/>
            <person name="Chang W.K."/>
            <person name="VanInsberghe D."/>
            <person name="Elsherbini J."/>
            <person name="Sharma R.S."/>
            <person name="Cutler M.B."/>
            <person name="Kelly L."/>
            <person name="Polz M.F."/>
        </authorList>
    </citation>
    <scope>NUCLEOTIDE SEQUENCE [LARGE SCALE GENOMIC DNA]</scope>
    <source>
        <strain evidence="1 2">10N.286.55.E1</strain>
    </source>
</reference>
<dbReference type="Gene3D" id="3.10.620.30">
    <property type="match status" value="1"/>
</dbReference>
<evidence type="ECO:0000313" key="1">
    <source>
        <dbReference type="EMBL" id="PME27093.1"/>
    </source>
</evidence>
<gene>
    <name evidence="1" type="ORF">BCV38_08595</name>
</gene>
<evidence type="ECO:0008006" key="3">
    <source>
        <dbReference type="Google" id="ProtNLM"/>
    </source>
</evidence>
<dbReference type="Pfam" id="PF06035">
    <property type="entry name" value="Peptidase_C93"/>
    <property type="match status" value="1"/>
</dbReference>
<dbReference type="InterPro" id="IPR010319">
    <property type="entry name" value="Transglutaminase-like_Cys_pept"/>
</dbReference>
<comment type="caution">
    <text evidence="1">The sequence shown here is derived from an EMBL/GenBank/DDBJ whole genome shotgun (WGS) entry which is preliminary data.</text>
</comment>
<proteinExistence type="predicted"/>
<dbReference type="AlphaFoldDB" id="A0AA45A8B9"/>
<dbReference type="Proteomes" id="UP000239763">
    <property type="component" value="Unassembled WGS sequence"/>
</dbReference>